<dbReference type="SUPFAM" id="SSF52540">
    <property type="entry name" value="P-loop containing nucleoside triphosphate hydrolases"/>
    <property type="match status" value="1"/>
</dbReference>
<dbReference type="RefSeq" id="WP_263821772.1">
    <property type="nucleotide sequence ID" value="NZ_JAOXHK010000002.1"/>
</dbReference>
<accession>A0ABT3BMK0</accession>
<comment type="caution">
    <text evidence="1">The sequence shown here is derived from an EMBL/GenBank/DDBJ whole genome shotgun (WGS) entry which is preliminary data.</text>
</comment>
<dbReference type="Gene3D" id="3.40.50.300">
    <property type="entry name" value="P-loop containing nucleotide triphosphate hydrolases"/>
    <property type="match status" value="1"/>
</dbReference>
<name>A0ABT3BMK0_9BACT</name>
<dbReference type="Pfam" id="PF13177">
    <property type="entry name" value="DNA_pol3_delta2"/>
    <property type="match status" value="1"/>
</dbReference>
<organism evidence="1 2">
    <name type="scientific">Ureaplasma miroungigenitalium</name>
    <dbReference type="NCBI Taxonomy" id="1042321"/>
    <lineage>
        <taxon>Bacteria</taxon>
        <taxon>Bacillati</taxon>
        <taxon>Mycoplasmatota</taxon>
        <taxon>Mycoplasmoidales</taxon>
        <taxon>Mycoplasmoidaceae</taxon>
        <taxon>Ureaplasma</taxon>
    </lineage>
</organism>
<gene>
    <name evidence="1" type="ORF">OF376_01575</name>
</gene>
<keyword evidence="2" id="KW-1185">Reference proteome</keyword>
<dbReference type="InterPro" id="IPR027417">
    <property type="entry name" value="P-loop_NTPase"/>
</dbReference>
<reference evidence="1 2" key="1">
    <citation type="journal article" date="2020" name="Int. J. Syst. Evol. Microbiol.">
        <title>Ureaplasma miroungigenitalium sp. nov. isolated from northern elephant seals (Mirounga angustirostris) and Ureaplasma zalophigenitalium sp. nov. isolated from California sea lions (Zalophus californianus).</title>
        <authorList>
            <person name="Volokhov D.V."/>
            <person name="Gulland F.M."/>
            <person name="Gao Y."/>
            <person name="Chizhikov V.E."/>
        </authorList>
    </citation>
    <scope>NUCLEOTIDE SEQUENCE [LARGE SCALE GENOMIC DNA]</scope>
    <source>
        <strain evidence="1 2">ES3182-GEN</strain>
    </source>
</reference>
<evidence type="ECO:0008006" key="3">
    <source>
        <dbReference type="Google" id="ProtNLM"/>
    </source>
</evidence>
<dbReference type="EMBL" id="JAOXHL010000001">
    <property type="protein sequence ID" value="MCV3728456.1"/>
    <property type="molecule type" value="Genomic_DNA"/>
</dbReference>
<evidence type="ECO:0000313" key="1">
    <source>
        <dbReference type="EMBL" id="MCV3728456.1"/>
    </source>
</evidence>
<evidence type="ECO:0000313" key="2">
    <source>
        <dbReference type="Proteomes" id="UP001208245"/>
    </source>
</evidence>
<protein>
    <recommendedName>
        <fullName evidence="3">DNA polymerase III subunit delta</fullName>
    </recommendedName>
</protein>
<dbReference type="Proteomes" id="UP001208245">
    <property type="component" value="Unassembled WGS sequence"/>
</dbReference>
<proteinExistence type="predicted"/>
<sequence>MHHANLLIINSQVDYLQAIKEKIISFWKEKSIPNLTEYINKLTSNNYADLLIYDGSKMKKQDSLDLQNRFLTQGLEALNDKFYIIVNIDQTSSTVCNSLLKFIEQPPLHTYGFFTTNQLNAVLQTITSRCSIQNIKSHADTQVNPKLLNVFNDYLLYQTYNQNKTITLFEDWVEKVADPNQFNFLKQEFKNQTNEVLYYFLRYCFYFLNLNMSQKNELYEWINIYQDLNFNKTSLLALLINLFY</sequence>